<dbReference type="GO" id="GO:0022857">
    <property type="term" value="F:transmembrane transporter activity"/>
    <property type="evidence" value="ECO:0007669"/>
    <property type="project" value="InterPro"/>
</dbReference>
<feature type="non-terminal residue" evidence="9">
    <location>
        <position position="199"/>
    </location>
</feature>
<dbReference type="InterPro" id="IPR050814">
    <property type="entry name" value="Myo-inositol_Transporter"/>
</dbReference>
<dbReference type="Pfam" id="PF00083">
    <property type="entry name" value="Sugar_tr"/>
    <property type="match status" value="1"/>
</dbReference>
<dbReference type="InterPro" id="IPR005829">
    <property type="entry name" value="Sugar_transporter_CS"/>
</dbReference>
<feature type="transmembrane region" description="Helical" evidence="7">
    <location>
        <begin position="50"/>
        <end position="70"/>
    </location>
</feature>
<evidence type="ECO:0000256" key="6">
    <source>
        <dbReference type="ARBA" id="ARBA00023136"/>
    </source>
</evidence>
<dbReference type="AlphaFoldDB" id="X1H237"/>
<reference evidence="9" key="1">
    <citation type="journal article" date="2014" name="Front. Microbiol.">
        <title>High frequency of phylogenetically diverse reductive dehalogenase-homologous genes in deep subseafloor sedimentary metagenomes.</title>
        <authorList>
            <person name="Kawai M."/>
            <person name="Futagami T."/>
            <person name="Toyoda A."/>
            <person name="Takaki Y."/>
            <person name="Nishi S."/>
            <person name="Hori S."/>
            <person name="Arai W."/>
            <person name="Tsubouchi T."/>
            <person name="Morono Y."/>
            <person name="Uchiyama I."/>
            <person name="Ito T."/>
            <person name="Fujiyama A."/>
            <person name="Inagaki F."/>
            <person name="Takami H."/>
        </authorList>
    </citation>
    <scope>NUCLEOTIDE SEQUENCE</scope>
    <source>
        <strain evidence="9">Expedition CK06-06</strain>
    </source>
</reference>
<protein>
    <recommendedName>
        <fullName evidence="8">Major facilitator superfamily (MFS) profile domain-containing protein</fullName>
    </recommendedName>
</protein>
<dbReference type="InterPro" id="IPR005828">
    <property type="entry name" value="MFS_sugar_transport-like"/>
</dbReference>
<proteinExistence type="inferred from homology"/>
<comment type="similarity">
    <text evidence="2">Belongs to the major facilitator superfamily. Sugar transporter (TC 2.A.1.1) family.</text>
</comment>
<organism evidence="9">
    <name type="scientific">marine sediment metagenome</name>
    <dbReference type="NCBI Taxonomy" id="412755"/>
    <lineage>
        <taxon>unclassified sequences</taxon>
        <taxon>metagenomes</taxon>
        <taxon>ecological metagenomes</taxon>
    </lineage>
</organism>
<keyword evidence="5 7" id="KW-1133">Transmembrane helix</keyword>
<dbReference type="PROSITE" id="PS00217">
    <property type="entry name" value="SUGAR_TRANSPORT_2"/>
    <property type="match status" value="1"/>
</dbReference>
<evidence type="ECO:0000256" key="4">
    <source>
        <dbReference type="ARBA" id="ARBA00022692"/>
    </source>
</evidence>
<dbReference type="PROSITE" id="PS50850">
    <property type="entry name" value="MFS"/>
    <property type="match status" value="1"/>
</dbReference>
<feature type="transmembrane region" description="Helical" evidence="7">
    <location>
        <begin position="169"/>
        <end position="191"/>
    </location>
</feature>
<dbReference type="GO" id="GO:0016020">
    <property type="term" value="C:membrane"/>
    <property type="evidence" value="ECO:0007669"/>
    <property type="project" value="UniProtKB-SubCell"/>
</dbReference>
<sequence length="199" mass="21065">MKAVEDSGSTVYVFLVCAVAALGGLLFGYDTAVIAGTIPFLTKHFALSEAMLGWTVSSVLVGCIFGAFFAGTVSDRFGRKKVLLVCAVLFAVSAIGSAIPRNLTELVIARFIGGLGVGAASMLSPMYIAEIAPAQIRGRLVSLNQLTIIGGMLVAYFVGFLLADVPDTNWRWMFGSETLPAVVFLLLLLAVPESPRWLA</sequence>
<dbReference type="PRINTS" id="PR00171">
    <property type="entry name" value="SUGRTRNSPORT"/>
</dbReference>
<evidence type="ECO:0000256" key="3">
    <source>
        <dbReference type="ARBA" id="ARBA00022448"/>
    </source>
</evidence>
<feature type="transmembrane region" description="Helical" evidence="7">
    <location>
        <begin position="140"/>
        <end position="163"/>
    </location>
</feature>
<evidence type="ECO:0000259" key="8">
    <source>
        <dbReference type="PROSITE" id="PS50850"/>
    </source>
</evidence>
<feature type="domain" description="Major facilitator superfamily (MFS) profile" evidence="8">
    <location>
        <begin position="16"/>
        <end position="199"/>
    </location>
</feature>
<comment type="subcellular location">
    <subcellularLocation>
        <location evidence="1">Membrane</location>
        <topology evidence="1">Multi-pass membrane protein</topology>
    </subcellularLocation>
</comment>
<dbReference type="InterPro" id="IPR003663">
    <property type="entry name" value="Sugar/inositol_transpt"/>
</dbReference>
<evidence type="ECO:0000313" key="9">
    <source>
        <dbReference type="EMBL" id="GAH51165.1"/>
    </source>
</evidence>
<feature type="transmembrane region" description="Helical" evidence="7">
    <location>
        <begin position="82"/>
        <end position="100"/>
    </location>
</feature>
<evidence type="ECO:0000256" key="5">
    <source>
        <dbReference type="ARBA" id="ARBA00022989"/>
    </source>
</evidence>
<feature type="transmembrane region" description="Helical" evidence="7">
    <location>
        <begin position="12"/>
        <end position="38"/>
    </location>
</feature>
<dbReference type="PANTHER" id="PTHR48020">
    <property type="entry name" value="PROTON MYO-INOSITOL COTRANSPORTER"/>
    <property type="match status" value="1"/>
</dbReference>
<evidence type="ECO:0000256" key="2">
    <source>
        <dbReference type="ARBA" id="ARBA00010992"/>
    </source>
</evidence>
<dbReference type="InterPro" id="IPR020846">
    <property type="entry name" value="MFS_dom"/>
</dbReference>
<dbReference type="InterPro" id="IPR036259">
    <property type="entry name" value="MFS_trans_sf"/>
</dbReference>
<keyword evidence="4 7" id="KW-0812">Transmembrane</keyword>
<keyword evidence="6 7" id="KW-0472">Membrane</keyword>
<keyword evidence="3" id="KW-0813">Transport</keyword>
<evidence type="ECO:0000256" key="7">
    <source>
        <dbReference type="SAM" id="Phobius"/>
    </source>
</evidence>
<dbReference type="EMBL" id="BARU01017989">
    <property type="protein sequence ID" value="GAH51165.1"/>
    <property type="molecule type" value="Genomic_DNA"/>
</dbReference>
<comment type="caution">
    <text evidence="9">The sequence shown here is derived from an EMBL/GenBank/DDBJ whole genome shotgun (WGS) entry which is preliminary data.</text>
</comment>
<dbReference type="PROSITE" id="PS00216">
    <property type="entry name" value="SUGAR_TRANSPORT_1"/>
    <property type="match status" value="1"/>
</dbReference>
<gene>
    <name evidence="9" type="ORF">S03H2_29778</name>
</gene>
<evidence type="ECO:0000256" key="1">
    <source>
        <dbReference type="ARBA" id="ARBA00004141"/>
    </source>
</evidence>
<name>X1H237_9ZZZZ</name>
<dbReference type="Gene3D" id="1.20.1250.20">
    <property type="entry name" value="MFS general substrate transporter like domains"/>
    <property type="match status" value="1"/>
</dbReference>
<dbReference type="PANTHER" id="PTHR48020:SF12">
    <property type="entry name" value="PROTON MYO-INOSITOL COTRANSPORTER"/>
    <property type="match status" value="1"/>
</dbReference>
<accession>X1H237</accession>
<feature type="transmembrane region" description="Helical" evidence="7">
    <location>
        <begin position="106"/>
        <end position="128"/>
    </location>
</feature>
<dbReference type="SUPFAM" id="SSF103473">
    <property type="entry name" value="MFS general substrate transporter"/>
    <property type="match status" value="1"/>
</dbReference>